<protein>
    <recommendedName>
        <fullName evidence="3">Fumarate hydratase class II</fullName>
        <shortName evidence="3">Fumarase C</shortName>
        <ecNumber evidence="3">4.2.1.2</ecNumber>
    </recommendedName>
    <alternativeName>
        <fullName evidence="3">Aerobic fumarase</fullName>
    </alternativeName>
    <alternativeName>
        <fullName evidence="3">Iron-independent fumarase</fullName>
    </alternativeName>
</protein>
<feature type="binding site" description="in site B" evidence="3">
    <location>
        <begin position="129"/>
        <end position="132"/>
    </location>
    <ligand>
        <name>substrate</name>
    </ligand>
</feature>
<comment type="subunit">
    <text evidence="3">Homotetramer.</text>
</comment>
<feature type="active site" description="Proton donor/acceptor" evidence="3">
    <location>
        <position position="188"/>
    </location>
</feature>
<feature type="binding site" evidence="3">
    <location>
        <begin position="98"/>
        <end position="100"/>
    </location>
    <ligand>
        <name>substrate</name>
    </ligand>
</feature>
<dbReference type="Gene3D" id="1.20.200.10">
    <property type="entry name" value="Fumarase/aspartase (Central domain)"/>
    <property type="match status" value="1"/>
</dbReference>
<keyword evidence="2 3" id="KW-0456">Lyase</keyword>
<dbReference type="CDD" id="cd01362">
    <property type="entry name" value="Fumarase_classII"/>
    <property type="match status" value="1"/>
</dbReference>
<reference evidence="6 7" key="1">
    <citation type="journal article" date="2019" name="Int. J. Syst. Evol. Microbiol.">
        <title>The Global Catalogue of Microorganisms (GCM) 10K type strain sequencing project: providing services to taxonomists for standard genome sequencing and annotation.</title>
        <authorList>
            <consortium name="The Broad Institute Genomics Platform"/>
            <consortium name="The Broad Institute Genome Sequencing Center for Infectious Disease"/>
            <person name="Wu L."/>
            <person name="Ma J."/>
        </authorList>
    </citation>
    <scope>NUCLEOTIDE SEQUENCE [LARGE SCALE GENOMIC DNA]</scope>
    <source>
        <strain evidence="6 7">JCM 15115</strain>
    </source>
</reference>
<dbReference type="Gene3D" id="1.10.275.10">
    <property type="entry name" value="Fumarase/aspartase (N-terminal domain)"/>
    <property type="match status" value="1"/>
</dbReference>
<dbReference type="InterPro" id="IPR008948">
    <property type="entry name" value="L-Aspartase-like"/>
</dbReference>
<dbReference type="SUPFAM" id="SSF48557">
    <property type="entry name" value="L-aspartase-like"/>
    <property type="match status" value="1"/>
</dbReference>
<comment type="catalytic activity">
    <reaction evidence="3">
        <text>(S)-malate = fumarate + H2O</text>
        <dbReference type="Rhea" id="RHEA:12460"/>
        <dbReference type="ChEBI" id="CHEBI:15377"/>
        <dbReference type="ChEBI" id="CHEBI:15589"/>
        <dbReference type="ChEBI" id="CHEBI:29806"/>
        <dbReference type="EC" id="4.2.1.2"/>
    </reaction>
</comment>
<dbReference type="RefSeq" id="WP_343800910.1">
    <property type="nucleotide sequence ID" value="NZ_BAAADE010000001.1"/>
</dbReference>
<organism evidence="6 7">
    <name type="scientific">Paenochrobactrum glaciei</name>
    <dbReference type="NCBI Taxonomy" id="486407"/>
    <lineage>
        <taxon>Bacteria</taxon>
        <taxon>Pseudomonadati</taxon>
        <taxon>Pseudomonadota</taxon>
        <taxon>Alphaproteobacteria</taxon>
        <taxon>Hyphomicrobiales</taxon>
        <taxon>Brucellaceae</taxon>
        <taxon>Paenochrobactrum</taxon>
    </lineage>
</organism>
<comment type="caution">
    <text evidence="6">The sequence shown here is derived from an EMBL/GenBank/DDBJ whole genome shotgun (WGS) entry which is preliminary data.</text>
</comment>
<feature type="domain" description="Fumarase C C-terminal" evidence="5">
    <location>
        <begin position="408"/>
        <end position="460"/>
    </location>
</feature>
<feature type="active site" evidence="3">
    <location>
        <position position="318"/>
    </location>
</feature>
<dbReference type="PANTHER" id="PTHR11444">
    <property type="entry name" value="ASPARTATEAMMONIA/ARGININOSUCCINATE/ADENYLOSUCCINATE LYASE"/>
    <property type="match status" value="1"/>
</dbReference>
<comment type="function">
    <text evidence="3">Involved in the TCA cycle. Catalyzes the stereospecific interconversion of fumarate to L-malate.</text>
</comment>
<dbReference type="PROSITE" id="PS00163">
    <property type="entry name" value="FUMARATE_LYASES"/>
    <property type="match status" value="1"/>
</dbReference>
<gene>
    <name evidence="3 6" type="primary">fumC</name>
    <name evidence="6" type="ORF">GCM10008943_05090</name>
</gene>
<dbReference type="PRINTS" id="PR00149">
    <property type="entry name" value="FUMRATELYASE"/>
</dbReference>
<evidence type="ECO:0000256" key="3">
    <source>
        <dbReference type="HAMAP-Rule" id="MF_00743"/>
    </source>
</evidence>
<evidence type="ECO:0000313" key="7">
    <source>
        <dbReference type="Proteomes" id="UP001424441"/>
    </source>
</evidence>
<evidence type="ECO:0000256" key="2">
    <source>
        <dbReference type="ARBA" id="ARBA00023239"/>
    </source>
</evidence>
<dbReference type="Pfam" id="PF10415">
    <property type="entry name" value="FumaraseC_C"/>
    <property type="match status" value="1"/>
</dbReference>
<dbReference type="NCBIfam" id="NF008909">
    <property type="entry name" value="PRK12273.1"/>
    <property type="match status" value="1"/>
</dbReference>
<evidence type="ECO:0000256" key="1">
    <source>
        <dbReference type="ARBA" id="ARBA00009084"/>
    </source>
</evidence>
<feature type="binding site" evidence="3">
    <location>
        <position position="187"/>
    </location>
    <ligand>
        <name>substrate</name>
    </ligand>
</feature>
<feature type="domain" description="Fumarate lyase N-terminal" evidence="4">
    <location>
        <begin position="12"/>
        <end position="342"/>
    </location>
</feature>
<dbReference type="Proteomes" id="UP001424441">
    <property type="component" value="Unassembled WGS sequence"/>
</dbReference>
<keyword evidence="3" id="KW-0816">Tricarboxylic acid cycle</keyword>
<dbReference type="InterPro" id="IPR005677">
    <property type="entry name" value="Fum_hydII"/>
</dbReference>
<dbReference type="EMBL" id="BAAADE010000001">
    <property type="protein sequence ID" value="GAA0593027.1"/>
    <property type="molecule type" value="Genomic_DNA"/>
</dbReference>
<comment type="miscellaneous">
    <text evidence="3">There are 2 substrate-binding sites: the catalytic A site, and the non-catalytic B site that may play a role in the transfer of substrate or product between the active site and the solvent. Alternatively, the B site may bind allosteric effectors.</text>
</comment>
<evidence type="ECO:0000259" key="4">
    <source>
        <dbReference type="Pfam" id="PF00206"/>
    </source>
</evidence>
<sequence length="466" mass="50044">MTATRVETDSFGPIEVAQDRYWGAQTERSLHNFKIGGERLPLPLIHALGIVKQAAAETNMELGKLDPVLGRVITIAAAEVVNGNFDDHFPLVVWQTGSGTQSNMNANEVISNRAIELMGGEMGSKKPVHPNDHVNMSQSSNDTFPTAIHIATAMETVNKLLPSLEYLTKHLKDKENAFAKIIKIGRTHTQDATPVTLGQEFSGYRAALEYAQHRIKQSLEDVMLLAQGGTAVGTGLNAPEGFDTGFADAVSTITGLSFKTAPNKFEALASHGAIVQFHGALNALAADLFKIANDIRFLGSGPRSGLGELKLPENEPGSSIMPGKVNPTQAEALTMVATQVFGNNTTVSVAASQGHFELNVFKPVIIFNVLQSIRLLTDAMRSFADHCIAGIEADETRIQALLEQSLMLVTALAPAIGYDNAAKIAKTAHVNGTTLREEALKSGLVSESDYDRLVRPEDMLAPTPKK</sequence>
<comment type="pathway">
    <text evidence="3">Carbohydrate metabolism; tricarboxylic acid cycle; (S)-malate from fumarate: step 1/1.</text>
</comment>
<comment type="similarity">
    <text evidence="1 3">Belongs to the class-II fumarase/aspartase family. Fumarase subfamily.</text>
</comment>
<dbReference type="Gene3D" id="1.10.40.30">
    <property type="entry name" value="Fumarase/aspartase (C-terminal domain)"/>
    <property type="match status" value="1"/>
</dbReference>
<feature type="binding site" evidence="3">
    <location>
        <position position="319"/>
    </location>
    <ligand>
        <name>substrate</name>
    </ligand>
</feature>
<dbReference type="PANTHER" id="PTHR11444:SF1">
    <property type="entry name" value="FUMARATE HYDRATASE, MITOCHONDRIAL"/>
    <property type="match status" value="1"/>
</dbReference>
<evidence type="ECO:0000313" key="6">
    <source>
        <dbReference type="EMBL" id="GAA0593027.1"/>
    </source>
</evidence>
<dbReference type="InterPro" id="IPR018951">
    <property type="entry name" value="Fumarase_C_C"/>
</dbReference>
<accession>A0ABN1FLK7</accession>
<dbReference type="InterPro" id="IPR000362">
    <property type="entry name" value="Fumarate_lyase_fam"/>
</dbReference>
<dbReference type="InterPro" id="IPR024083">
    <property type="entry name" value="Fumarase/histidase_N"/>
</dbReference>
<evidence type="ECO:0000259" key="5">
    <source>
        <dbReference type="Pfam" id="PF10415"/>
    </source>
</evidence>
<keyword evidence="3" id="KW-0963">Cytoplasm</keyword>
<proteinExistence type="inferred from homology"/>
<dbReference type="HAMAP" id="MF_00743">
    <property type="entry name" value="FumaraseC"/>
    <property type="match status" value="1"/>
</dbReference>
<dbReference type="EC" id="4.2.1.2" evidence="3"/>
<comment type="subcellular location">
    <subcellularLocation>
        <location evidence="3">Cytoplasm</location>
    </subcellularLocation>
</comment>
<keyword evidence="7" id="KW-1185">Reference proteome</keyword>
<dbReference type="NCBIfam" id="TIGR00979">
    <property type="entry name" value="fumC_II"/>
    <property type="match status" value="1"/>
</dbReference>
<feature type="binding site" evidence="3">
    <location>
        <begin position="139"/>
        <end position="141"/>
    </location>
    <ligand>
        <name>substrate</name>
    </ligand>
</feature>
<feature type="binding site" evidence="3">
    <location>
        <begin position="324"/>
        <end position="326"/>
    </location>
    <ligand>
        <name>substrate</name>
    </ligand>
</feature>
<feature type="site" description="Important for catalytic activity" evidence="3">
    <location>
        <position position="331"/>
    </location>
</feature>
<name>A0ABN1FLK7_9HYPH</name>
<dbReference type="InterPro" id="IPR022761">
    <property type="entry name" value="Fumarate_lyase_N"/>
</dbReference>
<dbReference type="InterPro" id="IPR020557">
    <property type="entry name" value="Fumarate_lyase_CS"/>
</dbReference>
<dbReference type="Pfam" id="PF00206">
    <property type="entry name" value="Lyase_1"/>
    <property type="match status" value="1"/>
</dbReference>